<dbReference type="InterPro" id="IPR025983">
    <property type="entry name" value="Cys_rich_CPCC"/>
</dbReference>
<gene>
    <name evidence="2" type="ordered locus">Celf_0176</name>
</gene>
<name>F4H5J8_CELFA</name>
<keyword evidence="3" id="KW-1185">Reference proteome</keyword>
<evidence type="ECO:0000259" key="1">
    <source>
        <dbReference type="Pfam" id="PF14206"/>
    </source>
</evidence>
<dbReference type="KEGG" id="cfi:Celf_0176"/>
<dbReference type="AlphaFoldDB" id="F4H5J8"/>
<dbReference type="eggNOG" id="ENOG5032ZW6">
    <property type="taxonomic scope" value="Bacteria"/>
</dbReference>
<dbReference type="Proteomes" id="UP000008460">
    <property type="component" value="Chromosome"/>
</dbReference>
<dbReference type="RefSeq" id="WP_013769352.1">
    <property type="nucleotide sequence ID" value="NC_015514.1"/>
</dbReference>
<protein>
    <recommendedName>
        <fullName evidence="1">Cysteine-rich CPCC domain-containing protein</fullName>
    </recommendedName>
</protein>
<organism evidence="2 3">
    <name type="scientific">Cellulomonas fimi (strain ATCC 484 / DSM 20113 / JCM 1341 / CCUG 24087 / LMG 16345 / NBRC 15513 / NCIMB 8980 / NCTC 7547 / NRS-133)</name>
    <dbReference type="NCBI Taxonomy" id="590998"/>
    <lineage>
        <taxon>Bacteria</taxon>
        <taxon>Bacillati</taxon>
        <taxon>Actinomycetota</taxon>
        <taxon>Actinomycetes</taxon>
        <taxon>Micrococcales</taxon>
        <taxon>Cellulomonadaceae</taxon>
        <taxon>Cellulomonas</taxon>
    </lineage>
</organism>
<proteinExistence type="predicted"/>
<reference evidence="2 3" key="1">
    <citation type="submission" date="2011-04" db="EMBL/GenBank/DDBJ databases">
        <title>Complete sequence of Cellulomonas fimi ATCC 484.</title>
        <authorList>
            <consortium name="US DOE Joint Genome Institute"/>
            <person name="Lucas S."/>
            <person name="Han J."/>
            <person name="Lapidus A."/>
            <person name="Cheng J.-F."/>
            <person name="Goodwin L."/>
            <person name="Pitluck S."/>
            <person name="Peters L."/>
            <person name="Chertkov O."/>
            <person name="Detter J.C."/>
            <person name="Han C."/>
            <person name="Tapia R."/>
            <person name="Land M."/>
            <person name="Hauser L."/>
            <person name="Kyrpides N."/>
            <person name="Ivanova N."/>
            <person name="Ovchinnikova G."/>
            <person name="Pagani I."/>
            <person name="Mead D."/>
            <person name="Brumm P."/>
            <person name="Woyke T."/>
        </authorList>
    </citation>
    <scope>NUCLEOTIDE SEQUENCE [LARGE SCALE GENOMIC DNA]</scope>
    <source>
        <strain evidence="3">ATCC 484 / DSM 20113 / JCM 1341 / NBRC 15513 / NCIMB 8980 / NCTC 7547</strain>
    </source>
</reference>
<dbReference type="EMBL" id="CP002666">
    <property type="protein sequence ID" value="AEE44322.1"/>
    <property type="molecule type" value="Genomic_DNA"/>
</dbReference>
<dbReference type="Pfam" id="PF14206">
    <property type="entry name" value="Cys_rich_CPCC"/>
    <property type="match status" value="1"/>
</dbReference>
<sequence length="126" mass="14529">MDESEQGYPCPCCGHITFGEAPGSYEICAVCFWEDDAVQLRWPNYRGGANTPSLIEAQRAYVELGAMERRFIGHVRPADESEPLDDGWRPVDLTVDRFEGRGVQESPWPSDLTTLYWWRPTFWRRA</sequence>
<feature type="domain" description="Cysteine-rich CPCC" evidence="1">
    <location>
        <begin position="8"/>
        <end position="82"/>
    </location>
</feature>
<dbReference type="HOGENOM" id="CLU_161873_0_0_11"/>
<evidence type="ECO:0000313" key="2">
    <source>
        <dbReference type="EMBL" id="AEE44322.1"/>
    </source>
</evidence>
<evidence type="ECO:0000313" key="3">
    <source>
        <dbReference type="Proteomes" id="UP000008460"/>
    </source>
</evidence>
<accession>F4H5J8</accession>